<sequence length="66" mass="7691">MDCPINENLEKCSCSYNNCSRKGKCCECISYHWSKKQLPGCLFPAEAEKSYHRTLKYFLEIYGKEA</sequence>
<evidence type="ECO:0000313" key="2">
    <source>
        <dbReference type="Proteomes" id="UP000811545"/>
    </source>
</evidence>
<protein>
    <recommendedName>
        <fullName evidence="3">Cytosolic protein</fullName>
    </recommendedName>
</protein>
<dbReference type="Proteomes" id="UP000811545">
    <property type="component" value="Unassembled WGS sequence"/>
</dbReference>
<gene>
    <name evidence="1" type="ORF">DDT42_00232</name>
</gene>
<organism evidence="1 2">
    <name type="scientific">Psychracetigena formicireducens</name>
    <dbReference type="NCBI Taxonomy" id="2986056"/>
    <lineage>
        <taxon>Bacteria</taxon>
        <taxon>Bacillati</taxon>
        <taxon>Candidatus Lithacetigenota</taxon>
        <taxon>Candidatus Psychracetigena</taxon>
    </lineage>
</organism>
<reference evidence="1 2" key="1">
    <citation type="journal article" date="2021" name="bioRxiv">
        <title>Unique metabolic strategies in Hadean analogues reveal hints for primordial physiology.</title>
        <authorList>
            <person name="Nobu M.K."/>
            <person name="Nakai R."/>
            <person name="Tamazawa S."/>
            <person name="Mori H."/>
            <person name="Toyoda A."/>
            <person name="Ijiri A."/>
            <person name="Suzuki S."/>
            <person name="Kurokawa K."/>
            <person name="Kamagata Y."/>
            <person name="Tamaki H."/>
        </authorList>
    </citation>
    <scope>NUCLEOTIDE SEQUENCE [LARGE SCALE GENOMIC DNA]</scope>
    <source>
        <strain evidence="1">BS525</strain>
    </source>
</reference>
<dbReference type="AlphaFoldDB" id="A0A9E2BEZ8"/>
<comment type="caution">
    <text evidence="1">The sequence shown here is derived from an EMBL/GenBank/DDBJ whole genome shotgun (WGS) entry which is preliminary data.</text>
</comment>
<proteinExistence type="predicted"/>
<name>A0A9E2BEZ8_PSYF1</name>
<evidence type="ECO:0000313" key="1">
    <source>
        <dbReference type="EMBL" id="MBT9144391.1"/>
    </source>
</evidence>
<evidence type="ECO:0008006" key="3">
    <source>
        <dbReference type="Google" id="ProtNLM"/>
    </source>
</evidence>
<accession>A0A9E2BEZ8</accession>
<dbReference type="Pfam" id="PF20095">
    <property type="entry name" value="DUF6485"/>
    <property type="match status" value="1"/>
</dbReference>
<dbReference type="EMBL" id="QLTW01000006">
    <property type="protein sequence ID" value="MBT9144391.1"/>
    <property type="molecule type" value="Genomic_DNA"/>
</dbReference>